<keyword evidence="4" id="KW-0378">Hydrolase</keyword>
<dbReference type="SUPFAM" id="SSF56235">
    <property type="entry name" value="N-terminal nucleophile aminohydrolases (Ntn hydrolases)"/>
    <property type="match status" value="1"/>
</dbReference>
<dbReference type="PANTHER" id="PTHR43187:SF1">
    <property type="entry name" value="GLUTAMINE AMIDOTRANSFERASE DUG3-RELATED"/>
    <property type="match status" value="1"/>
</dbReference>
<dbReference type="PANTHER" id="PTHR43187">
    <property type="entry name" value="GLUTAMINE AMIDOTRANSFERASE DUG3-RELATED"/>
    <property type="match status" value="1"/>
</dbReference>
<dbReference type="STRING" id="1043003.A0A074VKG9"/>
<dbReference type="GO" id="GO:0006751">
    <property type="term" value="P:glutathione catabolic process"/>
    <property type="evidence" value="ECO:0007669"/>
    <property type="project" value="TreeGrafter"/>
</dbReference>
<dbReference type="AlphaFoldDB" id="A0A074VKG9"/>
<dbReference type="RefSeq" id="XP_040878253.1">
    <property type="nucleotide sequence ID" value="XM_041028398.1"/>
</dbReference>
<evidence type="ECO:0000313" key="4">
    <source>
        <dbReference type="EMBL" id="KEQ61230.1"/>
    </source>
</evidence>
<feature type="compositionally biased region" description="Basic and acidic residues" evidence="2">
    <location>
        <begin position="280"/>
        <end position="304"/>
    </location>
</feature>
<gene>
    <name evidence="4" type="ORF">M437DRAFT_86121</name>
</gene>
<name>A0A074VKG9_AURM1</name>
<dbReference type="Proteomes" id="UP000030672">
    <property type="component" value="Unassembled WGS sequence"/>
</dbReference>
<dbReference type="EMBL" id="KL584839">
    <property type="protein sequence ID" value="KEQ61230.1"/>
    <property type="molecule type" value="Genomic_DNA"/>
</dbReference>
<keyword evidence="1" id="KW-0315">Glutamine amidotransferase</keyword>
<evidence type="ECO:0000256" key="2">
    <source>
        <dbReference type="SAM" id="MobiDB-lite"/>
    </source>
</evidence>
<proteinExistence type="predicted"/>
<dbReference type="Pfam" id="PF13230">
    <property type="entry name" value="GATase_4"/>
    <property type="match status" value="1"/>
</dbReference>
<feature type="domain" description="Glutamine amidotransferase type-2" evidence="3">
    <location>
        <begin position="2"/>
        <end position="396"/>
    </location>
</feature>
<dbReference type="InterPro" id="IPR017932">
    <property type="entry name" value="GATase_2_dom"/>
</dbReference>
<dbReference type="GO" id="GO:0008242">
    <property type="term" value="F:omega peptidase activity"/>
    <property type="evidence" value="ECO:0007669"/>
    <property type="project" value="TreeGrafter"/>
</dbReference>
<feature type="region of interest" description="Disordered" evidence="2">
    <location>
        <begin position="279"/>
        <end position="305"/>
    </location>
</feature>
<dbReference type="InterPro" id="IPR052373">
    <property type="entry name" value="Gamma-glu_amide_hydrolase"/>
</dbReference>
<protein>
    <submittedName>
        <fullName evidence="4">N-terminal nucleophile aminohydrolase</fullName>
    </submittedName>
</protein>
<sequence length="396" mass="44161">MCRWFAYISPTEPCLLSDVLITPKHSLTNQVNDHYLPGLIAHLPNKITAEHEANARNRVLNADGLGVAWYTSSYSDFEKGATGESEDGKPHEGLRPAVYKTIQPPKGDMNYRSICANTETRCVFAHIRATSESAVTQVNNHPFIFGKFTFMHNGAISDFTAIRRAICDMLDHDTYANIQGSTDSEHIGALFMHFLSSGKGADTWDEDYSAQAIAHALHTAIKTVCNLQKKILGPKRRPNSLNLAATDGTQMVACRFRNHKEEQPPSLYFSTRAGTTLNRKYPDHPDGCDRSDVGPRKDEQEHGKHVIVASEPSTYIEEDWNIINKNQYLIVHKDGRFTLQNMLYSESWNADDEEAYKAIAAEAENQKTTTAEMEGLKADITEAEGQKASKAESEGH</sequence>
<dbReference type="InterPro" id="IPR026869">
    <property type="entry name" value="EgtC-like"/>
</dbReference>
<evidence type="ECO:0000313" key="5">
    <source>
        <dbReference type="Proteomes" id="UP000030672"/>
    </source>
</evidence>
<keyword evidence="5" id="KW-1185">Reference proteome</keyword>
<dbReference type="HOGENOM" id="CLU_042555_1_1_1"/>
<dbReference type="GO" id="GO:0061672">
    <property type="term" value="C:glutathione hydrolase complex"/>
    <property type="evidence" value="ECO:0007669"/>
    <property type="project" value="TreeGrafter"/>
</dbReference>
<evidence type="ECO:0000256" key="1">
    <source>
        <dbReference type="ARBA" id="ARBA00022962"/>
    </source>
</evidence>
<dbReference type="CDD" id="cd01908">
    <property type="entry name" value="YafJ"/>
    <property type="match status" value="1"/>
</dbReference>
<reference evidence="4 5" key="1">
    <citation type="journal article" date="2014" name="BMC Genomics">
        <title>Genome sequencing of four Aureobasidium pullulans varieties: biotechnological potential, stress tolerance, and description of new species.</title>
        <authorList>
            <person name="Gostin Ar C."/>
            <person name="Ohm R.A."/>
            <person name="Kogej T."/>
            <person name="Sonjak S."/>
            <person name="Turk M."/>
            <person name="Zajc J."/>
            <person name="Zalar P."/>
            <person name="Grube M."/>
            <person name="Sun H."/>
            <person name="Han J."/>
            <person name="Sharma A."/>
            <person name="Chiniquy J."/>
            <person name="Ngan C.Y."/>
            <person name="Lipzen A."/>
            <person name="Barry K."/>
            <person name="Grigoriev I.V."/>
            <person name="Gunde-Cimerman N."/>
        </authorList>
    </citation>
    <scope>NUCLEOTIDE SEQUENCE [LARGE SCALE GENOMIC DNA]</scope>
    <source>
        <strain evidence="4 5">CBS 110374</strain>
    </source>
</reference>
<organism evidence="4 5">
    <name type="scientific">Aureobasidium melanogenum (strain CBS 110374)</name>
    <name type="common">Aureobasidium pullulans var. melanogenum</name>
    <dbReference type="NCBI Taxonomy" id="1043003"/>
    <lineage>
        <taxon>Eukaryota</taxon>
        <taxon>Fungi</taxon>
        <taxon>Dikarya</taxon>
        <taxon>Ascomycota</taxon>
        <taxon>Pezizomycotina</taxon>
        <taxon>Dothideomycetes</taxon>
        <taxon>Dothideomycetidae</taxon>
        <taxon>Dothideales</taxon>
        <taxon>Saccotheciaceae</taxon>
        <taxon>Aureobasidium</taxon>
    </lineage>
</organism>
<evidence type="ECO:0000259" key="3">
    <source>
        <dbReference type="PROSITE" id="PS51278"/>
    </source>
</evidence>
<accession>A0A074VKG9</accession>
<dbReference type="PROSITE" id="PS51278">
    <property type="entry name" value="GATASE_TYPE_2"/>
    <property type="match status" value="1"/>
</dbReference>
<dbReference type="Gene3D" id="3.60.20.10">
    <property type="entry name" value="Glutamine Phosphoribosylpyrophosphate, subunit 1, domain 1"/>
    <property type="match status" value="1"/>
</dbReference>
<dbReference type="InterPro" id="IPR029055">
    <property type="entry name" value="Ntn_hydrolases_N"/>
</dbReference>
<dbReference type="GeneID" id="63921771"/>
<dbReference type="GO" id="GO:0005737">
    <property type="term" value="C:cytoplasm"/>
    <property type="evidence" value="ECO:0007669"/>
    <property type="project" value="TreeGrafter"/>
</dbReference>